<keyword evidence="5" id="KW-0297">G-protein coupled receptor</keyword>
<evidence type="ECO:0000256" key="4">
    <source>
        <dbReference type="ARBA" id="ARBA00022989"/>
    </source>
</evidence>
<dbReference type="AlphaFoldDB" id="A0A915BDA3"/>
<evidence type="ECO:0000256" key="5">
    <source>
        <dbReference type="ARBA" id="ARBA00023040"/>
    </source>
</evidence>
<reference evidence="11" key="1">
    <citation type="submission" date="2022-11" db="UniProtKB">
        <authorList>
            <consortium name="WormBaseParasite"/>
        </authorList>
    </citation>
    <scope>IDENTIFICATION</scope>
</reference>
<sequence length="379" mass="42763">MEPVATTTANIFANCGNELHVKDEKYFQCRIPEGADPCMMLKNLHEAKNLRKYVLPVVPSIISSVAVIINVAYGLLIIYLWRKKRLSWKHRYVFLLSRTLSTVIALALFYAILLAWKFAGFEYTSVTIFILVASITFLTFAGTYLAMTWLLYMAVVHPLKYRYVVTATRCWIAVTAIWIISIAFALCIGLLGATLFYPDTAPVRCPFASCQRPFAVVVTCVIAAFFITVISFYVIMLHRMHQHNLHCPRENQEQGPSKVNNVRTMNRLAFNLITFAIGSMPILIVTIITAVNLQHLAHLGLGIKSSCKTFLNAKLFMQAEILACVAATVWTVTMVLDPLINTYVDSLFLDTLRSFYRKMFRRGARRKNSSTSKAVISSS</sequence>
<organism evidence="10 11">
    <name type="scientific">Parascaris univalens</name>
    <name type="common">Nematode worm</name>
    <dbReference type="NCBI Taxonomy" id="6257"/>
    <lineage>
        <taxon>Eukaryota</taxon>
        <taxon>Metazoa</taxon>
        <taxon>Ecdysozoa</taxon>
        <taxon>Nematoda</taxon>
        <taxon>Chromadorea</taxon>
        <taxon>Rhabditida</taxon>
        <taxon>Spirurina</taxon>
        <taxon>Ascaridomorpha</taxon>
        <taxon>Ascaridoidea</taxon>
        <taxon>Ascarididae</taxon>
        <taxon>Parascaris</taxon>
    </lineage>
</organism>
<feature type="transmembrane region" description="Helical" evidence="8">
    <location>
        <begin position="268"/>
        <end position="295"/>
    </location>
</feature>
<accession>A0A915BDA3</accession>
<evidence type="ECO:0000256" key="3">
    <source>
        <dbReference type="ARBA" id="ARBA00022692"/>
    </source>
</evidence>
<dbReference type="Proteomes" id="UP000887569">
    <property type="component" value="Unplaced"/>
</dbReference>
<dbReference type="GO" id="GO:0004930">
    <property type="term" value="F:G protein-coupled receptor activity"/>
    <property type="evidence" value="ECO:0007669"/>
    <property type="project" value="UniProtKB-KW"/>
</dbReference>
<evidence type="ECO:0000259" key="9">
    <source>
        <dbReference type="PROSITE" id="PS50262"/>
    </source>
</evidence>
<evidence type="ECO:0000256" key="2">
    <source>
        <dbReference type="ARBA" id="ARBA00022475"/>
    </source>
</evidence>
<feature type="domain" description="G-protein coupled receptors family 1 profile" evidence="9">
    <location>
        <begin position="72"/>
        <end position="341"/>
    </location>
</feature>
<feature type="transmembrane region" description="Helical" evidence="8">
    <location>
        <begin position="61"/>
        <end position="81"/>
    </location>
</feature>
<dbReference type="InterPro" id="IPR000276">
    <property type="entry name" value="GPCR_Rhodpsn"/>
</dbReference>
<dbReference type="PANTHER" id="PTHR37441">
    <property type="entry name" value="PROTEIN CBG16518"/>
    <property type="match status" value="1"/>
</dbReference>
<dbReference type="CDD" id="cd00637">
    <property type="entry name" value="7tm_classA_rhodopsin-like"/>
    <property type="match status" value="1"/>
</dbReference>
<dbReference type="GO" id="GO:0005886">
    <property type="term" value="C:plasma membrane"/>
    <property type="evidence" value="ECO:0007669"/>
    <property type="project" value="UniProtKB-SubCell"/>
</dbReference>
<keyword evidence="2" id="KW-1003">Cell membrane</keyword>
<comment type="subcellular location">
    <subcellularLocation>
        <location evidence="1">Cell membrane</location>
        <topology evidence="1">Multi-pass membrane protein</topology>
    </subcellularLocation>
</comment>
<protein>
    <submittedName>
        <fullName evidence="11">G-protein coupled receptors family 1 profile domain-containing protein</fullName>
    </submittedName>
</protein>
<evidence type="ECO:0000256" key="8">
    <source>
        <dbReference type="SAM" id="Phobius"/>
    </source>
</evidence>
<keyword evidence="5" id="KW-0675">Receptor</keyword>
<feature type="transmembrane region" description="Helical" evidence="8">
    <location>
        <begin position="214"/>
        <end position="235"/>
    </location>
</feature>
<dbReference type="InterPro" id="IPR017452">
    <property type="entry name" value="GPCR_Rhodpsn_7TM"/>
</dbReference>
<dbReference type="WBParaSite" id="PgR035X_g040_t02">
    <property type="protein sequence ID" value="PgR035X_g040_t02"/>
    <property type="gene ID" value="PgR035X_g040"/>
</dbReference>
<keyword evidence="7" id="KW-0807">Transducer</keyword>
<evidence type="ECO:0000256" key="6">
    <source>
        <dbReference type="ARBA" id="ARBA00023136"/>
    </source>
</evidence>
<evidence type="ECO:0000256" key="1">
    <source>
        <dbReference type="ARBA" id="ARBA00004651"/>
    </source>
</evidence>
<feature type="transmembrane region" description="Helical" evidence="8">
    <location>
        <begin position="128"/>
        <end position="151"/>
    </location>
</feature>
<keyword evidence="10" id="KW-1185">Reference proteome</keyword>
<evidence type="ECO:0000313" key="10">
    <source>
        <dbReference type="Proteomes" id="UP000887569"/>
    </source>
</evidence>
<dbReference type="Pfam" id="PF00001">
    <property type="entry name" value="7tm_1"/>
    <property type="match status" value="1"/>
</dbReference>
<name>A0A915BDA3_PARUN</name>
<dbReference type="PROSITE" id="PS50262">
    <property type="entry name" value="G_PROTEIN_RECEP_F1_2"/>
    <property type="match status" value="1"/>
</dbReference>
<proteinExistence type="predicted"/>
<keyword evidence="6 8" id="KW-0472">Membrane</keyword>
<keyword evidence="4 8" id="KW-1133">Transmembrane helix</keyword>
<feature type="transmembrane region" description="Helical" evidence="8">
    <location>
        <begin position="93"/>
        <end position="116"/>
    </location>
</feature>
<feature type="transmembrane region" description="Helical" evidence="8">
    <location>
        <begin position="171"/>
        <end position="194"/>
    </location>
</feature>
<evidence type="ECO:0000313" key="11">
    <source>
        <dbReference type="WBParaSite" id="PgR035X_g040_t02"/>
    </source>
</evidence>
<dbReference type="InterPro" id="IPR040435">
    <property type="entry name" value="Put_GPCR_Chromadorea"/>
</dbReference>
<dbReference type="Gene3D" id="1.20.1070.10">
    <property type="entry name" value="Rhodopsin 7-helix transmembrane proteins"/>
    <property type="match status" value="1"/>
</dbReference>
<dbReference type="SUPFAM" id="SSF81321">
    <property type="entry name" value="Family A G protein-coupled receptor-like"/>
    <property type="match status" value="1"/>
</dbReference>
<dbReference type="PANTHER" id="PTHR37441:SF4">
    <property type="entry name" value="G-PROTEIN COUPLED RECEPTORS FAMILY 1 PROFILE DOMAIN-CONTAINING PROTEIN"/>
    <property type="match status" value="1"/>
</dbReference>
<keyword evidence="3 8" id="KW-0812">Transmembrane</keyword>
<evidence type="ECO:0000256" key="7">
    <source>
        <dbReference type="ARBA" id="ARBA00023224"/>
    </source>
</evidence>